<evidence type="ECO:0000256" key="10">
    <source>
        <dbReference type="SAM" id="SignalP"/>
    </source>
</evidence>
<proteinExistence type="inferred from homology"/>
<comment type="caution">
    <text evidence="12">The sequence shown here is derived from an EMBL/GenBank/DDBJ whole genome shotgun (WGS) entry which is preliminary data.</text>
</comment>
<evidence type="ECO:0000256" key="2">
    <source>
        <dbReference type="ARBA" id="ARBA00006555"/>
    </source>
</evidence>
<evidence type="ECO:0000256" key="4">
    <source>
        <dbReference type="ARBA" id="ARBA00022475"/>
    </source>
</evidence>
<evidence type="ECO:0000313" key="13">
    <source>
        <dbReference type="Proteomes" id="UP000670527"/>
    </source>
</evidence>
<accession>A0ABS3TBZ5</accession>
<dbReference type="Proteomes" id="UP000670527">
    <property type="component" value="Unassembled WGS sequence"/>
</dbReference>
<keyword evidence="13" id="KW-1185">Reference proteome</keyword>
<evidence type="ECO:0000256" key="5">
    <source>
        <dbReference type="ARBA" id="ARBA00022519"/>
    </source>
</evidence>
<feature type="chain" id="PRO_5045211064" evidence="10">
    <location>
        <begin position="20"/>
        <end position="189"/>
    </location>
</feature>
<name>A0ABS3TBZ5_9BACT</name>
<dbReference type="NCBIfam" id="TIGR01352">
    <property type="entry name" value="tonB_Cterm"/>
    <property type="match status" value="1"/>
</dbReference>
<keyword evidence="6" id="KW-0812">Transmembrane</keyword>
<comment type="subcellular location">
    <subcellularLocation>
        <location evidence="1">Cell inner membrane</location>
        <topology evidence="1">Single-pass membrane protein</topology>
        <orientation evidence="1">Periplasmic side</orientation>
    </subcellularLocation>
</comment>
<keyword evidence="7" id="KW-0653">Protein transport</keyword>
<keyword evidence="5" id="KW-0997">Cell inner membrane</keyword>
<dbReference type="InterPro" id="IPR006260">
    <property type="entry name" value="TonB/TolA_C"/>
</dbReference>
<organism evidence="12 13">
    <name type="scientific">Hymenobacter defluvii</name>
    <dbReference type="NCBI Taxonomy" id="2054411"/>
    <lineage>
        <taxon>Bacteria</taxon>
        <taxon>Pseudomonadati</taxon>
        <taxon>Bacteroidota</taxon>
        <taxon>Cytophagia</taxon>
        <taxon>Cytophagales</taxon>
        <taxon>Hymenobacteraceae</taxon>
        <taxon>Hymenobacter</taxon>
    </lineage>
</organism>
<keyword evidence="10" id="KW-0732">Signal</keyword>
<dbReference type="PANTHER" id="PTHR33446:SF2">
    <property type="entry name" value="PROTEIN TONB"/>
    <property type="match status" value="1"/>
</dbReference>
<evidence type="ECO:0000256" key="7">
    <source>
        <dbReference type="ARBA" id="ARBA00022927"/>
    </source>
</evidence>
<evidence type="ECO:0000256" key="8">
    <source>
        <dbReference type="ARBA" id="ARBA00022989"/>
    </source>
</evidence>
<feature type="signal peptide" evidence="10">
    <location>
        <begin position="1"/>
        <end position="19"/>
    </location>
</feature>
<dbReference type="PROSITE" id="PS52015">
    <property type="entry name" value="TONB_CTD"/>
    <property type="match status" value="1"/>
</dbReference>
<keyword evidence="4" id="KW-1003">Cell membrane</keyword>
<sequence>MKKKLLYGFLFLLPSLSYAQRLRETQWEKGMMDKGEKVGVWEYYAYNRAGTQLVVQKYDHTERKLLEYRPLSDVPYRAELMPGKWTAVHLDRQPMFLGGDARLATYTAKLNYPQAAQNKKLQGRVLISFVIDTLGQASNYQIIQSVGGGCDEEALRVCRTIPNEWLPARKNGRSVPVVYELPFVYKLRE</sequence>
<keyword evidence="9" id="KW-0472">Membrane</keyword>
<dbReference type="Pfam" id="PF03544">
    <property type="entry name" value="TonB_C"/>
    <property type="match status" value="1"/>
</dbReference>
<protein>
    <submittedName>
        <fullName evidence="12">Energy transducer TonB</fullName>
    </submittedName>
</protein>
<keyword evidence="8" id="KW-1133">Transmembrane helix</keyword>
<feature type="domain" description="TonB C-terminal" evidence="11">
    <location>
        <begin position="97"/>
        <end position="189"/>
    </location>
</feature>
<dbReference type="InterPro" id="IPR051045">
    <property type="entry name" value="TonB-dependent_transducer"/>
</dbReference>
<evidence type="ECO:0000256" key="1">
    <source>
        <dbReference type="ARBA" id="ARBA00004383"/>
    </source>
</evidence>
<dbReference type="PANTHER" id="PTHR33446">
    <property type="entry name" value="PROTEIN TONB-RELATED"/>
    <property type="match status" value="1"/>
</dbReference>
<dbReference type="EMBL" id="JAGETX010000005">
    <property type="protein sequence ID" value="MBO3271179.1"/>
    <property type="molecule type" value="Genomic_DNA"/>
</dbReference>
<dbReference type="Gene3D" id="3.30.1150.10">
    <property type="match status" value="1"/>
</dbReference>
<evidence type="ECO:0000259" key="11">
    <source>
        <dbReference type="PROSITE" id="PS52015"/>
    </source>
</evidence>
<evidence type="ECO:0000256" key="6">
    <source>
        <dbReference type="ARBA" id="ARBA00022692"/>
    </source>
</evidence>
<dbReference type="SUPFAM" id="SSF74653">
    <property type="entry name" value="TolA/TonB C-terminal domain"/>
    <property type="match status" value="1"/>
</dbReference>
<dbReference type="InterPro" id="IPR037682">
    <property type="entry name" value="TonB_C"/>
</dbReference>
<evidence type="ECO:0000256" key="9">
    <source>
        <dbReference type="ARBA" id="ARBA00023136"/>
    </source>
</evidence>
<keyword evidence="3" id="KW-0813">Transport</keyword>
<gene>
    <name evidence="12" type="ORF">J4D97_11010</name>
</gene>
<evidence type="ECO:0000313" key="12">
    <source>
        <dbReference type="EMBL" id="MBO3271179.1"/>
    </source>
</evidence>
<comment type="similarity">
    <text evidence="2">Belongs to the TonB family.</text>
</comment>
<reference evidence="12 13" key="1">
    <citation type="submission" date="2021-03" db="EMBL/GenBank/DDBJ databases">
        <authorList>
            <person name="Kim M.K."/>
        </authorList>
    </citation>
    <scope>NUCLEOTIDE SEQUENCE [LARGE SCALE GENOMIC DNA]</scope>
    <source>
        <strain evidence="12 13">BT507</strain>
    </source>
</reference>
<dbReference type="RefSeq" id="WP_208307629.1">
    <property type="nucleotide sequence ID" value="NZ_JAGETX010000005.1"/>
</dbReference>
<evidence type="ECO:0000256" key="3">
    <source>
        <dbReference type="ARBA" id="ARBA00022448"/>
    </source>
</evidence>